<feature type="domain" description="Tripartite ATP-independent periplasmic transporters DctQ component" evidence="10">
    <location>
        <begin position="24"/>
        <end position="151"/>
    </location>
</feature>
<proteinExistence type="inferred from homology"/>
<feature type="transmembrane region" description="Helical" evidence="9">
    <location>
        <begin position="128"/>
        <end position="146"/>
    </location>
</feature>
<evidence type="ECO:0000256" key="1">
    <source>
        <dbReference type="ARBA" id="ARBA00004429"/>
    </source>
</evidence>
<name>A0A1H2UIM7_9BACI</name>
<organism evidence="11 12">
    <name type="scientific">Marinococcus luteus</name>
    <dbReference type="NCBI Taxonomy" id="1122204"/>
    <lineage>
        <taxon>Bacteria</taxon>
        <taxon>Bacillati</taxon>
        <taxon>Bacillota</taxon>
        <taxon>Bacilli</taxon>
        <taxon>Bacillales</taxon>
        <taxon>Bacillaceae</taxon>
        <taxon>Marinococcus</taxon>
    </lineage>
</organism>
<accession>A0A1H2UIM7</accession>
<keyword evidence="5 9" id="KW-0812">Transmembrane</keyword>
<sequence length="168" mass="18873">MQAVKKSIDMVLLVITSALVIFLTVAAIWQVFTRFVLGDPSIITEEVLRFSLIWIAFLGGAYAFGQDEHLAISFLRDKITGKAHLGLRWLIDLIVIGFALFVLVIGGYTIASATMAELSPILRIPMGLIYGILPVSGLIVIFYQIYNMMNRREVESPRIEEKGDHKWM</sequence>
<dbReference type="PANTHER" id="PTHR35011:SF2">
    <property type="entry name" value="2,3-DIKETO-L-GULONATE TRAP TRANSPORTER SMALL PERMEASE PROTEIN YIAM"/>
    <property type="match status" value="1"/>
</dbReference>
<dbReference type="STRING" id="1122204.SAMN05421781_1718"/>
<dbReference type="OrthoDB" id="9815614at2"/>
<dbReference type="EMBL" id="FNNC01000003">
    <property type="protein sequence ID" value="SDW55384.1"/>
    <property type="molecule type" value="Genomic_DNA"/>
</dbReference>
<evidence type="ECO:0000256" key="5">
    <source>
        <dbReference type="ARBA" id="ARBA00022692"/>
    </source>
</evidence>
<dbReference type="GO" id="GO:0022857">
    <property type="term" value="F:transmembrane transporter activity"/>
    <property type="evidence" value="ECO:0007669"/>
    <property type="project" value="TreeGrafter"/>
</dbReference>
<comment type="subcellular location">
    <subcellularLocation>
        <location evidence="1">Cell inner membrane</location>
        <topology evidence="1">Multi-pass membrane protein</topology>
    </subcellularLocation>
</comment>
<evidence type="ECO:0000256" key="8">
    <source>
        <dbReference type="ARBA" id="ARBA00038436"/>
    </source>
</evidence>
<feature type="transmembrane region" description="Helical" evidence="9">
    <location>
        <begin position="47"/>
        <end position="65"/>
    </location>
</feature>
<evidence type="ECO:0000256" key="4">
    <source>
        <dbReference type="ARBA" id="ARBA00022519"/>
    </source>
</evidence>
<evidence type="ECO:0000313" key="12">
    <source>
        <dbReference type="Proteomes" id="UP000199488"/>
    </source>
</evidence>
<feature type="transmembrane region" description="Helical" evidence="9">
    <location>
        <begin position="12"/>
        <end position="32"/>
    </location>
</feature>
<evidence type="ECO:0000256" key="3">
    <source>
        <dbReference type="ARBA" id="ARBA00022475"/>
    </source>
</evidence>
<dbReference type="GO" id="GO:0015740">
    <property type="term" value="P:C4-dicarboxylate transport"/>
    <property type="evidence" value="ECO:0007669"/>
    <property type="project" value="TreeGrafter"/>
</dbReference>
<dbReference type="GO" id="GO:0005886">
    <property type="term" value="C:plasma membrane"/>
    <property type="evidence" value="ECO:0007669"/>
    <property type="project" value="UniProtKB-SubCell"/>
</dbReference>
<comment type="similarity">
    <text evidence="8">Belongs to the TRAP transporter small permease family.</text>
</comment>
<keyword evidence="2" id="KW-0813">Transport</keyword>
<keyword evidence="4" id="KW-0997">Cell inner membrane</keyword>
<evidence type="ECO:0000256" key="6">
    <source>
        <dbReference type="ARBA" id="ARBA00022989"/>
    </source>
</evidence>
<protein>
    <submittedName>
        <fullName evidence="11">TRAP-type C4-dicarboxylate transport system, small permease component</fullName>
    </submittedName>
</protein>
<evidence type="ECO:0000259" key="10">
    <source>
        <dbReference type="Pfam" id="PF04290"/>
    </source>
</evidence>
<keyword evidence="7 9" id="KW-0472">Membrane</keyword>
<dbReference type="InterPro" id="IPR007387">
    <property type="entry name" value="TRAP_DctQ"/>
</dbReference>
<evidence type="ECO:0000256" key="9">
    <source>
        <dbReference type="SAM" id="Phobius"/>
    </source>
</evidence>
<dbReference type="PANTHER" id="PTHR35011">
    <property type="entry name" value="2,3-DIKETO-L-GULONATE TRAP TRANSPORTER SMALL PERMEASE PROTEIN YIAM"/>
    <property type="match status" value="1"/>
</dbReference>
<dbReference type="InterPro" id="IPR055348">
    <property type="entry name" value="DctQ"/>
</dbReference>
<evidence type="ECO:0000313" key="11">
    <source>
        <dbReference type="EMBL" id="SDW55384.1"/>
    </source>
</evidence>
<feature type="transmembrane region" description="Helical" evidence="9">
    <location>
        <begin position="86"/>
        <end position="108"/>
    </location>
</feature>
<dbReference type="Proteomes" id="UP000199488">
    <property type="component" value="Unassembled WGS sequence"/>
</dbReference>
<dbReference type="Pfam" id="PF04290">
    <property type="entry name" value="DctQ"/>
    <property type="match status" value="1"/>
</dbReference>
<dbReference type="RefSeq" id="WP_091613772.1">
    <property type="nucleotide sequence ID" value="NZ_FNNC01000003.1"/>
</dbReference>
<keyword evidence="6 9" id="KW-1133">Transmembrane helix</keyword>
<gene>
    <name evidence="11" type="ORF">SAMN05421781_1718</name>
</gene>
<reference evidence="11 12" key="1">
    <citation type="submission" date="2016-10" db="EMBL/GenBank/DDBJ databases">
        <authorList>
            <person name="de Groot N.N."/>
        </authorList>
    </citation>
    <scope>NUCLEOTIDE SEQUENCE [LARGE SCALE GENOMIC DNA]</scope>
    <source>
        <strain evidence="11 12">DSM 23126</strain>
    </source>
</reference>
<dbReference type="AlphaFoldDB" id="A0A1H2UIM7"/>
<evidence type="ECO:0000256" key="7">
    <source>
        <dbReference type="ARBA" id="ARBA00023136"/>
    </source>
</evidence>
<evidence type="ECO:0000256" key="2">
    <source>
        <dbReference type="ARBA" id="ARBA00022448"/>
    </source>
</evidence>
<keyword evidence="3" id="KW-1003">Cell membrane</keyword>
<keyword evidence="12" id="KW-1185">Reference proteome</keyword>